<proteinExistence type="predicted"/>
<dbReference type="InterPro" id="IPR018657">
    <property type="entry name" value="LarA-like_N"/>
</dbReference>
<reference evidence="2 3" key="1">
    <citation type="submission" date="2023-10" db="EMBL/GenBank/DDBJ databases">
        <title>A novel Glycoside Hydrolase 43-Like Enzyme from Clostrdium boliviensis is an Endo-xylanase, and a Candidate for Xylooligosaccharides Production from Different Xylan Substrates.</title>
        <authorList>
            <person name="Alvarez M.T."/>
            <person name="Rocabado-Villegas L.R."/>
            <person name="Salas-Veizaga D.M."/>
            <person name="Linares-Pasten J.A."/>
            <person name="Gudmundsdottir E.E."/>
            <person name="Hreggvidsson G.O."/>
            <person name="Adlercreutz P."/>
            <person name="Nordberg Karlsson E."/>
        </authorList>
    </citation>
    <scope>NUCLEOTIDE SEQUENCE [LARGE SCALE GENOMIC DNA]</scope>
    <source>
        <strain evidence="2 3">E-1</strain>
    </source>
</reference>
<gene>
    <name evidence="2" type="ORF">RZO55_03950</name>
</gene>
<dbReference type="PANTHER" id="PTHR33171:SF17">
    <property type="entry name" value="LARA-LIKE N-TERMINAL DOMAIN-CONTAINING PROTEIN"/>
    <property type="match status" value="1"/>
</dbReference>
<keyword evidence="3" id="KW-1185">Reference proteome</keyword>
<evidence type="ECO:0000313" key="2">
    <source>
        <dbReference type="EMBL" id="MDW2796730.1"/>
    </source>
</evidence>
<sequence>MKLQFEYGHGFVNAELPDSTDVFIPGETVADPPYIPEDQLEAKTLKSLRNPIGMEPLTELAKKGSKVTIIFPDRVKGGEQATAHRKVSIKLILQELYSTGVEKKDILLICSNGLHRKNTKEEIYNILGKELFHEFWFTHQIINHDSEDYDHLVDLGVTDRGDPVIMNKYVYDSDVAILIGHTQGNPYGGYSGGYKHCSTGITHWKSIGSHHVPEVMHRDDFVPVSGKSLMRSKFDEIGEHMEKCMGKKFFCCDAVLDTYSRQIEINSGYAKEMQPVSWKTADKRTYVPFAEKKYDVMIFGMPQFFHYGEGMGTNPIMLMQALSAQVIRHKRVMSDKCVIICASTCNGYFHDELWPYTREMYEMFQTDHMNTLPDMNRLGEYFATNEEYIRKYRYTNAFHPFHGFSMISCGHLAEKNTSAIYIVGAEQPGYARGMGLKTRATIEEALADAKLKYVGENPNILALPKTFKTSAVHLMMKDEVYTGDNMYHHH</sequence>
<feature type="domain" description="LarA-like N-terminal" evidence="1">
    <location>
        <begin position="7"/>
        <end position="216"/>
    </location>
</feature>
<dbReference type="Proteomes" id="UP001276854">
    <property type="component" value="Unassembled WGS sequence"/>
</dbReference>
<dbReference type="EMBL" id="JAWONS010000099">
    <property type="protein sequence ID" value="MDW2796730.1"/>
    <property type="molecule type" value="Genomic_DNA"/>
</dbReference>
<comment type="caution">
    <text evidence="2">The sequence shown here is derived from an EMBL/GenBank/DDBJ whole genome shotgun (WGS) entry which is preliminary data.</text>
</comment>
<accession>A0ABU4GGH7</accession>
<organism evidence="2 3">
    <name type="scientific">Clostridium boliviensis</name>
    <dbReference type="NCBI Taxonomy" id="318465"/>
    <lineage>
        <taxon>Bacteria</taxon>
        <taxon>Bacillati</taxon>
        <taxon>Bacillota</taxon>
        <taxon>Clostridia</taxon>
        <taxon>Eubacteriales</taxon>
        <taxon>Clostridiaceae</taxon>
        <taxon>Clostridium</taxon>
    </lineage>
</organism>
<evidence type="ECO:0000313" key="3">
    <source>
        <dbReference type="Proteomes" id="UP001276854"/>
    </source>
</evidence>
<protein>
    <submittedName>
        <fullName evidence="2">Lactate racemase domain-containing protein</fullName>
    </submittedName>
</protein>
<name>A0ABU4GGH7_9CLOT</name>
<evidence type="ECO:0000259" key="1">
    <source>
        <dbReference type="Pfam" id="PF09861"/>
    </source>
</evidence>
<dbReference type="InterPro" id="IPR048068">
    <property type="entry name" value="LarA-like"/>
</dbReference>
<dbReference type="PANTHER" id="PTHR33171">
    <property type="entry name" value="LAR_N DOMAIN-CONTAINING PROTEIN"/>
    <property type="match status" value="1"/>
</dbReference>
<dbReference type="Gene3D" id="3.40.50.11440">
    <property type="match status" value="1"/>
</dbReference>
<dbReference type="Pfam" id="PF09861">
    <property type="entry name" value="Lar_N"/>
    <property type="match status" value="1"/>
</dbReference>
<dbReference type="RefSeq" id="WP_318062994.1">
    <property type="nucleotide sequence ID" value="NZ_JAWONS010000099.1"/>
</dbReference>